<keyword evidence="2" id="KW-0808">Transferase</keyword>
<evidence type="ECO:0000313" key="2">
    <source>
        <dbReference type="EMBL" id="PYF73839.1"/>
    </source>
</evidence>
<dbReference type="Gene3D" id="3.40.630.30">
    <property type="match status" value="1"/>
</dbReference>
<dbReference type="PANTHER" id="PTHR43792">
    <property type="entry name" value="GNAT FAMILY, PUTATIVE (AFU_ORTHOLOGUE AFUA_3G00765)-RELATED-RELATED"/>
    <property type="match status" value="1"/>
</dbReference>
<name>A0A318UQK4_9SPHI</name>
<reference evidence="2 3" key="1">
    <citation type="submission" date="2018-06" db="EMBL/GenBank/DDBJ databases">
        <title>Genomic Encyclopedia of Archaeal and Bacterial Type Strains, Phase II (KMG-II): from individual species to whole genera.</title>
        <authorList>
            <person name="Goeker M."/>
        </authorList>
    </citation>
    <scope>NUCLEOTIDE SEQUENCE [LARGE SCALE GENOMIC DNA]</scope>
    <source>
        <strain evidence="2 3">DSM 27372</strain>
    </source>
</reference>
<evidence type="ECO:0000313" key="3">
    <source>
        <dbReference type="Proteomes" id="UP000248198"/>
    </source>
</evidence>
<comment type="caution">
    <text evidence="2">The sequence shown here is derived from an EMBL/GenBank/DDBJ whole genome shotgun (WGS) entry which is preliminary data.</text>
</comment>
<dbReference type="InterPro" id="IPR000182">
    <property type="entry name" value="GNAT_dom"/>
</dbReference>
<accession>A0A318UQK4</accession>
<dbReference type="OrthoDB" id="9811523at2"/>
<gene>
    <name evidence="2" type="ORF">B0O44_1048</name>
</gene>
<dbReference type="InterPro" id="IPR051531">
    <property type="entry name" value="N-acetyltransferase"/>
</dbReference>
<dbReference type="PANTHER" id="PTHR43792:SF1">
    <property type="entry name" value="N-ACETYLTRANSFERASE DOMAIN-CONTAINING PROTEIN"/>
    <property type="match status" value="1"/>
</dbReference>
<organism evidence="2 3">
    <name type="scientific">Pedobacter nutrimenti</name>
    <dbReference type="NCBI Taxonomy" id="1241337"/>
    <lineage>
        <taxon>Bacteria</taxon>
        <taxon>Pseudomonadati</taxon>
        <taxon>Bacteroidota</taxon>
        <taxon>Sphingobacteriia</taxon>
        <taxon>Sphingobacteriales</taxon>
        <taxon>Sphingobacteriaceae</taxon>
        <taxon>Pedobacter</taxon>
    </lineage>
</organism>
<protein>
    <submittedName>
        <fullName evidence="2">Ribosomal-protein-alanine N-acetyltransferase</fullName>
    </submittedName>
</protein>
<dbReference type="Proteomes" id="UP000248198">
    <property type="component" value="Unassembled WGS sequence"/>
</dbReference>
<dbReference type="RefSeq" id="WP_110830499.1">
    <property type="nucleotide sequence ID" value="NZ_QKLU01000004.1"/>
</dbReference>
<sequence>MQQIIIPKLSDLRLELVPLTKNDANRYHELYTTLDALEVYNEKAILDRESPSEFTARILSYCVGIWTIRLTEEPDKIIGDCALHHWMQVKGEIEIGGTLFPDFWGRNMMQEAFSLLFTFAQQTLNVHTIIGITQANNSRATRMVLKLGFKITSRNENEIILKKKLSYTV</sequence>
<dbReference type="SUPFAM" id="SSF55729">
    <property type="entry name" value="Acyl-CoA N-acyltransferases (Nat)"/>
    <property type="match status" value="1"/>
</dbReference>
<dbReference type="EMBL" id="QKLU01000004">
    <property type="protein sequence ID" value="PYF73839.1"/>
    <property type="molecule type" value="Genomic_DNA"/>
</dbReference>
<keyword evidence="3" id="KW-1185">Reference proteome</keyword>
<dbReference type="AlphaFoldDB" id="A0A318UQK4"/>
<feature type="domain" description="N-acetyltransferase" evidence="1">
    <location>
        <begin position="14"/>
        <end position="166"/>
    </location>
</feature>
<dbReference type="GO" id="GO:0016747">
    <property type="term" value="F:acyltransferase activity, transferring groups other than amino-acyl groups"/>
    <property type="evidence" value="ECO:0007669"/>
    <property type="project" value="InterPro"/>
</dbReference>
<evidence type="ECO:0000259" key="1">
    <source>
        <dbReference type="PROSITE" id="PS51186"/>
    </source>
</evidence>
<dbReference type="PROSITE" id="PS51186">
    <property type="entry name" value="GNAT"/>
    <property type="match status" value="1"/>
</dbReference>
<dbReference type="Pfam" id="PF13302">
    <property type="entry name" value="Acetyltransf_3"/>
    <property type="match status" value="1"/>
</dbReference>
<proteinExistence type="predicted"/>
<dbReference type="InterPro" id="IPR016181">
    <property type="entry name" value="Acyl_CoA_acyltransferase"/>
</dbReference>